<dbReference type="AlphaFoldDB" id="A0A7C3CKJ5"/>
<comment type="caution">
    <text evidence="1">The sequence shown here is derived from an EMBL/GenBank/DDBJ whole genome shotgun (WGS) entry which is preliminary data.</text>
</comment>
<proteinExistence type="predicted"/>
<organism evidence="1">
    <name type="scientific">Thermosulfurimonas dismutans</name>
    <dbReference type="NCBI Taxonomy" id="999894"/>
    <lineage>
        <taxon>Bacteria</taxon>
        <taxon>Pseudomonadati</taxon>
        <taxon>Thermodesulfobacteriota</taxon>
        <taxon>Thermodesulfobacteria</taxon>
        <taxon>Thermodesulfobacteriales</taxon>
        <taxon>Thermodesulfobacteriaceae</taxon>
        <taxon>Thermosulfurimonas</taxon>
    </lineage>
</organism>
<dbReference type="SUPFAM" id="SSF143631">
    <property type="entry name" value="ApbE-like"/>
    <property type="match status" value="1"/>
</dbReference>
<dbReference type="NCBIfam" id="NF003323">
    <property type="entry name" value="PRK04334.1-3"/>
    <property type="match status" value="1"/>
</dbReference>
<dbReference type="InterPro" id="IPR003374">
    <property type="entry name" value="ApbE-like_sf"/>
</dbReference>
<protein>
    <submittedName>
        <fullName evidence="1">UPF0280 family protein</fullName>
    </submittedName>
</protein>
<reference evidence="1" key="1">
    <citation type="journal article" date="2020" name="mSystems">
        <title>Genome- and Community-Level Interaction Insights into Carbon Utilization and Element Cycling Functions of Hydrothermarchaeota in Hydrothermal Sediment.</title>
        <authorList>
            <person name="Zhou Z."/>
            <person name="Liu Y."/>
            <person name="Xu W."/>
            <person name="Pan J."/>
            <person name="Luo Z.H."/>
            <person name="Li M."/>
        </authorList>
    </citation>
    <scope>NUCLEOTIDE SEQUENCE [LARGE SCALE GENOMIC DNA]</scope>
    <source>
        <strain evidence="1">HyVt-483</strain>
    </source>
</reference>
<dbReference type="EMBL" id="DRMH01000014">
    <property type="protein sequence ID" value="HFC97092.1"/>
    <property type="molecule type" value="Genomic_DNA"/>
</dbReference>
<evidence type="ECO:0000313" key="1">
    <source>
        <dbReference type="EMBL" id="HFC97092.1"/>
    </source>
</evidence>
<dbReference type="InterPro" id="IPR007183">
    <property type="entry name" value="UPF0280"/>
</dbReference>
<dbReference type="Proteomes" id="UP000886043">
    <property type="component" value="Unassembled WGS sequence"/>
</dbReference>
<accession>A0A7C3CKJ5</accession>
<dbReference type="PIRSF" id="PIRSF006421">
    <property type="entry name" value="UCP006421"/>
    <property type="match status" value="1"/>
</dbReference>
<sequence length="248" mass="26693">MPVAWGEIRHYRTWLRPGQELQAFRVVYRETDLAILAERDLSMEVLHLIQEIRRPLERYIQDHPEFLKALKPLSEDPGAPPLVRKMMTAARLARVGPMAAVAGAIAEEVGHQLLARGLTSQVVVENGGDIFLALERSATVALYAGESPLSGRVGLRIAREFMPCGVCTSSGRVGHSLSLGRAEAVCVIARDTALADAAATALANLVKGRKSLPRVLEAAEDIPGILGVVAVVEDRLGARGKAVELVSL</sequence>
<gene>
    <name evidence="1" type="ORF">ENJ40_01355</name>
</gene>
<name>A0A7C3CKJ5_9BACT</name>
<dbReference type="Gene3D" id="3.10.520.10">
    <property type="entry name" value="ApbE-like domains"/>
    <property type="match status" value="1"/>
</dbReference>